<organism evidence="2 3">
    <name type="scientific">Saguinus oedipus</name>
    <name type="common">Cotton-top tamarin</name>
    <name type="synonym">Oedipomidas oedipus</name>
    <dbReference type="NCBI Taxonomy" id="9490"/>
    <lineage>
        <taxon>Eukaryota</taxon>
        <taxon>Metazoa</taxon>
        <taxon>Chordata</taxon>
        <taxon>Craniata</taxon>
        <taxon>Vertebrata</taxon>
        <taxon>Euteleostomi</taxon>
        <taxon>Mammalia</taxon>
        <taxon>Eutheria</taxon>
        <taxon>Euarchontoglires</taxon>
        <taxon>Primates</taxon>
        <taxon>Haplorrhini</taxon>
        <taxon>Platyrrhini</taxon>
        <taxon>Cebidae</taxon>
        <taxon>Callitrichinae</taxon>
        <taxon>Saguinus</taxon>
    </lineage>
</organism>
<protein>
    <submittedName>
        <fullName evidence="2">Uncharacterized protein</fullName>
    </submittedName>
</protein>
<sequence>MAAGGRRRRPLRYQSLAALVEDSQWPFLFLVSDFSYAADDYEAEGHEEQKGPPEGSEAMPYIDESPTMSPQLSARSQASGDRVSPTPPEGLAPGVGIPAFPSGGEGTALLGGLKGMGLETLGPIGGPLRLRLPPTCFASAARLSLLTPSAPRPLDPSSLLGAFPCQPLLGRTRLSPTLHLGWARAAHRPAGSRCSDAAPANPREAAPGAPFLWGERSGPSGLSVHSGRE</sequence>
<evidence type="ECO:0000313" key="2">
    <source>
        <dbReference type="EMBL" id="KAK2110439.1"/>
    </source>
</evidence>
<keyword evidence="3" id="KW-1185">Reference proteome</keyword>
<proteinExistence type="predicted"/>
<name>A0ABQ9VNJ8_SAGOE</name>
<accession>A0ABQ9VNJ8</accession>
<evidence type="ECO:0000256" key="1">
    <source>
        <dbReference type="SAM" id="MobiDB-lite"/>
    </source>
</evidence>
<dbReference type="EMBL" id="JASSZA010000005">
    <property type="protein sequence ID" value="KAK2110439.1"/>
    <property type="molecule type" value="Genomic_DNA"/>
</dbReference>
<reference evidence="2 3" key="1">
    <citation type="submission" date="2023-05" db="EMBL/GenBank/DDBJ databases">
        <title>B98-5 Cell Line De Novo Hybrid Assembly: An Optical Mapping Approach.</title>
        <authorList>
            <person name="Kananen K."/>
            <person name="Auerbach J.A."/>
            <person name="Kautto E."/>
            <person name="Blachly J.S."/>
        </authorList>
    </citation>
    <scope>NUCLEOTIDE SEQUENCE [LARGE SCALE GENOMIC DNA]</scope>
    <source>
        <strain evidence="2">B95-8</strain>
        <tissue evidence="2">Cell line</tissue>
    </source>
</reference>
<evidence type="ECO:0000313" key="3">
    <source>
        <dbReference type="Proteomes" id="UP001266305"/>
    </source>
</evidence>
<feature type="region of interest" description="Disordered" evidence="1">
    <location>
        <begin position="191"/>
        <end position="229"/>
    </location>
</feature>
<feature type="region of interest" description="Disordered" evidence="1">
    <location>
        <begin position="41"/>
        <end position="98"/>
    </location>
</feature>
<gene>
    <name evidence="2" type="ORF">P7K49_010185</name>
</gene>
<dbReference type="Proteomes" id="UP001266305">
    <property type="component" value="Unassembled WGS sequence"/>
</dbReference>
<feature type="compositionally biased region" description="Polar residues" evidence="1">
    <location>
        <begin position="66"/>
        <end position="79"/>
    </location>
</feature>
<comment type="caution">
    <text evidence="2">The sequence shown here is derived from an EMBL/GenBank/DDBJ whole genome shotgun (WGS) entry which is preliminary data.</text>
</comment>